<protein>
    <submittedName>
        <fullName evidence="1">Uncharacterized protein</fullName>
    </submittedName>
</protein>
<proteinExistence type="predicted"/>
<reference evidence="1 2" key="1">
    <citation type="journal article" date="2018" name="Mol. Biol. Evol.">
        <title>Broad Genomic Sampling Reveals a Smut Pathogenic Ancestry of the Fungal Clade Ustilaginomycotina.</title>
        <authorList>
            <person name="Kijpornyongpan T."/>
            <person name="Mondo S.J."/>
            <person name="Barry K."/>
            <person name="Sandor L."/>
            <person name="Lee J."/>
            <person name="Lipzen A."/>
            <person name="Pangilinan J."/>
            <person name="LaButti K."/>
            <person name="Hainaut M."/>
            <person name="Henrissat B."/>
            <person name="Grigoriev I.V."/>
            <person name="Spatafora J.W."/>
            <person name="Aime M.C."/>
        </authorList>
    </citation>
    <scope>NUCLEOTIDE SEQUENCE [LARGE SCALE GENOMIC DNA]</scope>
    <source>
        <strain evidence="1 2">SA 807</strain>
    </source>
</reference>
<dbReference type="EMBL" id="KZ820274">
    <property type="protein sequence ID" value="PWN48077.1"/>
    <property type="molecule type" value="Genomic_DNA"/>
</dbReference>
<gene>
    <name evidence="1" type="ORF">IE53DRAFT_381636</name>
</gene>
<evidence type="ECO:0000313" key="2">
    <source>
        <dbReference type="Proteomes" id="UP000245626"/>
    </source>
</evidence>
<keyword evidence="2" id="KW-1185">Reference proteome</keyword>
<sequence length="563" mass="63814">MANTEIKIKMSVSNPEGSSNQIASKVRGGPDEPRLSSQRPQGGGEKSSAKAHQQARRNQNHKGQSQRGDGGGGVGQTDTKRRPPKQQAKKQQAAAAPPVIGKNLPNQEHYHTLNHIRFVSSYFQALSECFDIPLAHQPFQARAQIPSGGGLERNRKCIKEGLKGLSSCAERDLQNLSKKALIRLDPEFKRSCCRVCQSLLLPGLNLRVRNKPFGPHKRVIDLFCETCRSKRRLPAPPRIDLGDQIRSCNFGQQKLGESGPLVREASLDNGASPLKGEKEGGEEVSLGVRERREGEEGEEEEKKQDQERGSGRKRIRMEPLMDGTDDTSAEKVEVNNETRKRMTSQRTRRRLERERKESRVAMRSIERPCKELQTVDDGSGVKMLGEAGEENNKGKKEERKKKKRQRKKERTKMALEATERPGKRMHEEKAPKKKILHLPLYAERMQGEGWEEPISKIRERLLEEYKLWWSISKREGEDDDLGIDSMNGRQDHRRPDQGSNPPGQEVKQAEDRQEEEGREEEKGEEEQEGGRSLFEKALFNLDLLQQACRFRGDHVMVEGLGRG</sequence>
<name>A0ACD0NQH4_9BASI</name>
<organism evidence="1 2">
    <name type="scientific">Violaceomyces palustris</name>
    <dbReference type="NCBI Taxonomy" id="1673888"/>
    <lineage>
        <taxon>Eukaryota</taxon>
        <taxon>Fungi</taxon>
        <taxon>Dikarya</taxon>
        <taxon>Basidiomycota</taxon>
        <taxon>Ustilaginomycotina</taxon>
        <taxon>Ustilaginomycetes</taxon>
        <taxon>Violaceomycetales</taxon>
        <taxon>Violaceomycetaceae</taxon>
        <taxon>Violaceomyces</taxon>
    </lineage>
</organism>
<accession>A0ACD0NQH4</accession>
<evidence type="ECO:0000313" key="1">
    <source>
        <dbReference type="EMBL" id="PWN48077.1"/>
    </source>
</evidence>
<dbReference type="Proteomes" id="UP000245626">
    <property type="component" value="Unassembled WGS sequence"/>
</dbReference>